<gene>
    <name evidence="8" type="ORF">CEPIT_LOCUS2143</name>
</gene>
<sequence>MQHVKHPLSSITSVMTSFNRKRKQTPDHHHHLMDLHLKDVSSSSSLIWSTTGDDDGSDHRMNPELNLIDCFEGSASQVSSEQDLQESPSSEDEPRVFSCKYCQRKFYSSQALGGHQNAHKRERTLAKKEQRLGQYFMAAAAAFGDSAHHPHHHPHQPFSSLSSYSLQGGFHMPLQAHSMSVKPSSDLLFASANDRWSRQRISQRPSVGKLFGGNSQISPISVLQSDSIERSRTVISLQDSTTSDSSRAGRSSNYCKSDIAELHNLDLSLRL</sequence>
<keyword evidence="3 6" id="KW-0863">Zinc-finger</keyword>
<evidence type="ECO:0000313" key="8">
    <source>
        <dbReference type="EMBL" id="CAH9064579.1"/>
    </source>
</evidence>
<organism evidence="8 9">
    <name type="scientific">Cuscuta epithymum</name>
    <dbReference type="NCBI Taxonomy" id="186058"/>
    <lineage>
        <taxon>Eukaryota</taxon>
        <taxon>Viridiplantae</taxon>
        <taxon>Streptophyta</taxon>
        <taxon>Embryophyta</taxon>
        <taxon>Tracheophyta</taxon>
        <taxon>Spermatophyta</taxon>
        <taxon>Magnoliopsida</taxon>
        <taxon>eudicotyledons</taxon>
        <taxon>Gunneridae</taxon>
        <taxon>Pentapetalae</taxon>
        <taxon>asterids</taxon>
        <taxon>lamiids</taxon>
        <taxon>Solanales</taxon>
        <taxon>Convolvulaceae</taxon>
        <taxon>Cuscuteae</taxon>
        <taxon>Cuscuta</taxon>
        <taxon>Cuscuta subgen. Cuscuta</taxon>
    </lineage>
</organism>
<accession>A0AAV0C4I8</accession>
<dbReference type="EMBL" id="CAMAPF010000011">
    <property type="protein sequence ID" value="CAH9064579.1"/>
    <property type="molecule type" value="Genomic_DNA"/>
</dbReference>
<evidence type="ECO:0000256" key="6">
    <source>
        <dbReference type="PROSITE-ProRule" id="PRU00042"/>
    </source>
</evidence>
<keyword evidence="4" id="KW-0862">Zinc</keyword>
<keyword evidence="2" id="KW-0479">Metal-binding</keyword>
<evidence type="ECO:0000259" key="7">
    <source>
        <dbReference type="PROSITE" id="PS50157"/>
    </source>
</evidence>
<evidence type="ECO:0000256" key="1">
    <source>
        <dbReference type="ARBA" id="ARBA00004123"/>
    </source>
</evidence>
<keyword evidence="5" id="KW-0539">Nucleus</keyword>
<dbReference type="SUPFAM" id="SSF57667">
    <property type="entry name" value="beta-beta-alpha zinc fingers"/>
    <property type="match status" value="1"/>
</dbReference>
<dbReference type="GO" id="GO:0009788">
    <property type="term" value="P:negative regulation of abscisic acid-activated signaling pathway"/>
    <property type="evidence" value="ECO:0007669"/>
    <property type="project" value="InterPro"/>
</dbReference>
<comment type="caution">
    <text evidence="8">The sequence shown here is derived from an EMBL/GenBank/DDBJ whole genome shotgun (WGS) entry which is preliminary data.</text>
</comment>
<feature type="domain" description="C2H2-type" evidence="7">
    <location>
        <begin position="97"/>
        <end position="124"/>
    </location>
</feature>
<dbReference type="PANTHER" id="PTHR47287:SF15">
    <property type="entry name" value="ZINC FINGER PROTEIN 3-LIKE"/>
    <property type="match status" value="1"/>
</dbReference>
<comment type="subcellular location">
    <subcellularLocation>
        <location evidence="1">Nucleus</location>
    </subcellularLocation>
</comment>
<dbReference type="PANTHER" id="PTHR47287">
    <property type="entry name" value="C2H2 AND C2HC ZINC FINGERS SUPERFAMILY PROTEIN"/>
    <property type="match status" value="1"/>
</dbReference>
<name>A0AAV0C4I8_9ASTE</name>
<dbReference type="InterPro" id="IPR036236">
    <property type="entry name" value="Znf_C2H2_sf"/>
</dbReference>
<evidence type="ECO:0000256" key="2">
    <source>
        <dbReference type="ARBA" id="ARBA00022723"/>
    </source>
</evidence>
<evidence type="ECO:0000256" key="5">
    <source>
        <dbReference type="ARBA" id="ARBA00023242"/>
    </source>
</evidence>
<dbReference type="GO" id="GO:0008270">
    <property type="term" value="F:zinc ion binding"/>
    <property type="evidence" value="ECO:0007669"/>
    <property type="project" value="UniProtKB-KW"/>
</dbReference>
<dbReference type="GO" id="GO:0005634">
    <property type="term" value="C:nucleus"/>
    <property type="evidence" value="ECO:0007669"/>
    <property type="project" value="UniProtKB-SubCell"/>
</dbReference>
<dbReference type="AlphaFoldDB" id="A0AAV0C4I8"/>
<dbReference type="Gene3D" id="3.30.160.60">
    <property type="entry name" value="Classic Zinc Finger"/>
    <property type="match status" value="1"/>
</dbReference>
<protein>
    <recommendedName>
        <fullName evidence="7">C2H2-type domain-containing protein</fullName>
    </recommendedName>
</protein>
<dbReference type="FunFam" id="3.30.160.60:FF:001366">
    <property type="entry name" value="Zinc finger protein 2"/>
    <property type="match status" value="1"/>
</dbReference>
<evidence type="ECO:0000313" key="9">
    <source>
        <dbReference type="Proteomes" id="UP001152523"/>
    </source>
</evidence>
<evidence type="ECO:0000256" key="4">
    <source>
        <dbReference type="ARBA" id="ARBA00022833"/>
    </source>
</evidence>
<reference evidence="8" key="1">
    <citation type="submission" date="2022-07" db="EMBL/GenBank/DDBJ databases">
        <authorList>
            <person name="Macas J."/>
            <person name="Novak P."/>
            <person name="Neumann P."/>
        </authorList>
    </citation>
    <scope>NUCLEOTIDE SEQUENCE</scope>
</reference>
<evidence type="ECO:0000256" key="3">
    <source>
        <dbReference type="ARBA" id="ARBA00022771"/>
    </source>
</evidence>
<proteinExistence type="predicted"/>
<dbReference type="Proteomes" id="UP001152523">
    <property type="component" value="Unassembled WGS sequence"/>
</dbReference>
<dbReference type="PROSITE" id="PS00028">
    <property type="entry name" value="ZINC_FINGER_C2H2_1"/>
    <property type="match status" value="1"/>
</dbReference>
<dbReference type="PROSITE" id="PS50157">
    <property type="entry name" value="ZINC_FINGER_C2H2_2"/>
    <property type="match status" value="1"/>
</dbReference>
<dbReference type="InterPro" id="IPR013087">
    <property type="entry name" value="Znf_C2H2_type"/>
</dbReference>
<dbReference type="InterPro" id="IPR044246">
    <property type="entry name" value="ZFP3-like"/>
</dbReference>
<keyword evidence="9" id="KW-1185">Reference proteome</keyword>